<dbReference type="Pfam" id="PF04519">
    <property type="entry name" value="Bactofilin"/>
    <property type="match status" value="1"/>
</dbReference>
<feature type="compositionally biased region" description="Basic and acidic residues" evidence="2">
    <location>
        <begin position="1"/>
        <end position="20"/>
    </location>
</feature>
<dbReference type="PANTHER" id="PTHR35024:SF4">
    <property type="entry name" value="POLYMER-FORMING CYTOSKELETAL PROTEIN"/>
    <property type="match status" value="1"/>
</dbReference>
<dbReference type="EMBL" id="JBFRYC010000006">
    <property type="protein sequence ID" value="MEX1662373.1"/>
    <property type="molecule type" value="Genomic_DNA"/>
</dbReference>
<dbReference type="InterPro" id="IPR007607">
    <property type="entry name" value="BacA/B"/>
</dbReference>
<sequence length="177" mass="18329">MFSKSKIHESGAKPGTETDKQAAAGTAPPPRPSSSEYTPSSSPRVKLAPSVLSADLTVTGNLKTSGDIQVEGVVEGDIRAHLLTVGETATIKGEIIADDVVVNGRVVGRVRGLKVRLTSTARVEGDIIHKTIAIESGAHFEGSVQRQDDPLQTGQGTPKLAPPRAEPAPAPGAPDTK</sequence>
<reference evidence="3 4" key="1">
    <citation type="journal article" date="2011" name="Int. J. Syst. Evol. Microbiol.">
        <title>Zhongshania antarctica gen. nov., sp. nov. and Zhongshania guokunii sp. nov., gammaproteobacteria respectively isolated from coastal attached (fast) ice and surface seawater of the Antarctic.</title>
        <authorList>
            <person name="Li H.J."/>
            <person name="Zhang X.Y."/>
            <person name="Chen C.X."/>
            <person name="Zhang Y.J."/>
            <person name="Gao Z.M."/>
            <person name="Yu Y."/>
            <person name="Chen X.L."/>
            <person name="Chen B."/>
            <person name="Zhang Y.Z."/>
        </authorList>
    </citation>
    <scope>NUCLEOTIDE SEQUENCE [LARGE SCALE GENOMIC DNA]</scope>
    <source>
        <strain evidence="3 4">15-R06ZXC-3</strain>
    </source>
</reference>
<name>A0ABV3TLD0_9RHOB</name>
<organism evidence="3 4">
    <name type="scientific">Thioclava arctica</name>
    <dbReference type="NCBI Taxonomy" id="3238301"/>
    <lineage>
        <taxon>Bacteria</taxon>
        <taxon>Pseudomonadati</taxon>
        <taxon>Pseudomonadota</taxon>
        <taxon>Alphaproteobacteria</taxon>
        <taxon>Rhodobacterales</taxon>
        <taxon>Paracoccaceae</taxon>
        <taxon>Thioclava</taxon>
    </lineage>
</organism>
<evidence type="ECO:0000256" key="2">
    <source>
        <dbReference type="SAM" id="MobiDB-lite"/>
    </source>
</evidence>
<dbReference type="PANTHER" id="PTHR35024">
    <property type="entry name" value="HYPOTHETICAL CYTOSOLIC PROTEIN"/>
    <property type="match status" value="1"/>
</dbReference>
<evidence type="ECO:0000256" key="1">
    <source>
        <dbReference type="ARBA" id="ARBA00044755"/>
    </source>
</evidence>
<accession>A0ABV3TLD0</accession>
<dbReference type="RefSeq" id="WP_295531333.1">
    <property type="nucleotide sequence ID" value="NZ_JBFRYC010000006.1"/>
</dbReference>
<feature type="region of interest" description="Disordered" evidence="2">
    <location>
        <begin position="139"/>
        <end position="177"/>
    </location>
</feature>
<proteinExistence type="inferred from homology"/>
<feature type="compositionally biased region" description="Low complexity" evidence="2">
    <location>
        <begin position="33"/>
        <end position="43"/>
    </location>
</feature>
<evidence type="ECO:0000313" key="4">
    <source>
        <dbReference type="Proteomes" id="UP001557465"/>
    </source>
</evidence>
<keyword evidence="4" id="KW-1185">Reference proteome</keyword>
<evidence type="ECO:0000313" key="3">
    <source>
        <dbReference type="EMBL" id="MEX1662373.1"/>
    </source>
</evidence>
<protein>
    <submittedName>
        <fullName evidence="3">Polymer-forming cytoskeletal protein</fullName>
    </submittedName>
</protein>
<comment type="caution">
    <text evidence="3">The sequence shown here is derived from an EMBL/GenBank/DDBJ whole genome shotgun (WGS) entry which is preliminary data.</text>
</comment>
<gene>
    <name evidence="3" type="ORF">AB4874_12050</name>
</gene>
<feature type="compositionally biased region" description="Pro residues" evidence="2">
    <location>
        <begin position="160"/>
        <end position="177"/>
    </location>
</feature>
<dbReference type="Proteomes" id="UP001557465">
    <property type="component" value="Unassembled WGS sequence"/>
</dbReference>
<comment type="similarity">
    <text evidence="1">Belongs to the bactofilin family.</text>
</comment>
<feature type="region of interest" description="Disordered" evidence="2">
    <location>
        <begin position="1"/>
        <end position="46"/>
    </location>
</feature>